<dbReference type="Proteomes" id="UP000053259">
    <property type="component" value="Unassembled WGS sequence"/>
</dbReference>
<dbReference type="PANTHER" id="PTHR43167:SF1">
    <property type="entry name" value="PUTATIVE (AFU_ORTHOLOGUE AFUA_6G01830)-RELATED"/>
    <property type="match status" value="1"/>
</dbReference>
<dbReference type="EMBL" id="KN847532">
    <property type="protein sequence ID" value="KIW07678.1"/>
    <property type="molecule type" value="Genomic_DNA"/>
</dbReference>
<dbReference type="GeneID" id="27309591"/>
<proteinExistence type="inferred from homology"/>
<keyword evidence="3" id="KW-0949">S-adenosyl-L-methionine</keyword>
<evidence type="ECO:0000256" key="2">
    <source>
        <dbReference type="ARBA" id="ARBA00022679"/>
    </source>
</evidence>
<dbReference type="Pfam" id="PF13578">
    <property type="entry name" value="Methyltransf_24"/>
    <property type="match status" value="1"/>
</dbReference>
<dbReference type="InterPro" id="IPR002935">
    <property type="entry name" value="SAM_O-MeTrfase"/>
</dbReference>
<keyword evidence="6" id="KW-1185">Reference proteome</keyword>
<evidence type="ECO:0000313" key="5">
    <source>
        <dbReference type="EMBL" id="KIW07678.1"/>
    </source>
</evidence>
<reference evidence="5 6" key="1">
    <citation type="submission" date="2015-01" db="EMBL/GenBank/DDBJ databases">
        <title>The Genome Sequence of Ochroconis gallopava CBS43764.</title>
        <authorList>
            <consortium name="The Broad Institute Genomics Platform"/>
            <person name="Cuomo C."/>
            <person name="de Hoog S."/>
            <person name="Gorbushina A."/>
            <person name="Stielow B."/>
            <person name="Teixiera M."/>
            <person name="Abouelleil A."/>
            <person name="Chapman S.B."/>
            <person name="Priest M."/>
            <person name="Young S.K."/>
            <person name="Wortman J."/>
            <person name="Nusbaum C."/>
            <person name="Birren B."/>
        </authorList>
    </citation>
    <scope>NUCLEOTIDE SEQUENCE [LARGE SCALE GENOMIC DNA]</scope>
    <source>
        <strain evidence="5 6">CBS 43764</strain>
    </source>
</reference>
<evidence type="ECO:0000256" key="3">
    <source>
        <dbReference type="ARBA" id="ARBA00022691"/>
    </source>
</evidence>
<dbReference type="VEuPathDB" id="FungiDB:PV09_01618"/>
<gene>
    <name evidence="5" type="ORF">PV09_01618</name>
</gene>
<dbReference type="InParanoid" id="A0A0D2ALN0"/>
<dbReference type="GO" id="GO:0008171">
    <property type="term" value="F:O-methyltransferase activity"/>
    <property type="evidence" value="ECO:0007669"/>
    <property type="project" value="InterPro"/>
</dbReference>
<dbReference type="RefSeq" id="XP_016217547.1">
    <property type="nucleotide sequence ID" value="XM_016354535.1"/>
</dbReference>
<dbReference type="GO" id="GO:0032259">
    <property type="term" value="P:methylation"/>
    <property type="evidence" value="ECO:0007669"/>
    <property type="project" value="UniProtKB-KW"/>
</dbReference>
<sequence>MASNTGPSPVRASQKVFDLLSRLHELSIKQEAEIQPTLESFLDSRDRDPVLGTAELNRLMVDKFVALDRDKCEFVYQLMLATGARYVVEAGTSFGVSTIYLALAVAENDAQNGKVIATELEATKAAKARQHWREAGEDVERHIELREGNLLETLKENLEQVDLLLLDIWTPLALPTLKLVQSHMRPGTVIVADNTISAAAGYKEFLSYVRDPNGPFRNLTAPYTNGLEVIVYRP</sequence>
<dbReference type="HOGENOM" id="CLU_067676_7_0_1"/>
<dbReference type="SUPFAM" id="SSF53335">
    <property type="entry name" value="S-adenosyl-L-methionine-dependent methyltransferases"/>
    <property type="match status" value="1"/>
</dbReference>
<keyword evidence="1" id="KW-0489">Methyltransferase</keyword>
<dbReference type="PANTHER" id="PTHR43167">
    <property type="entry name" value="PUTATIVE (AFU_ORTHOLOGUE AFUA_6G01830)-RELATED"/>
    <property type="match status" value="1"/>
</dbReference>
<name>A0A0D2ALN0_9PEZI</name>
<dbReference type="OrthoDB" id="4863010at2759"/>
<dbReference type="Gene3D" id="3.40.50.150">
    <property type="entry name" value="Vaccinia Virus protein VP39"/>
    <property type="match status" value="1"/>
</dbReference>
<dbReference type="PROSITE" id="PS51682">
    <property type="entry name" value="SAM_OMT_I"/>
    <property type="match status" value="1"/>
</dbReference>
<dbReference type="STRING" id="253628.A0A0D2ALN0"/>
<organism evidence="5 6">
    <name type="scientific">Verruconis gallopava</name>
    <dbReference type="NCBI Taxonomy" id="253628"/>
    <lineage>
        <taxon>Eukaryota</taxon>
        <taxon>Fungi</taxon>
        <taxon>Dikarya</taxon>
        <taxon>Ascomycota</taxon>
        <taxon>Pezizomycotina</taxon>
        <taxon>Dothideomycetes</taxon>
        <taxon>Pleosporomycetidae</taxon>
        <taxon>Venturiales</taxon>
        <taxon>Sympoventuriaceae</taxon>
        <taxon>Verruconis</taxon>
    </lineage>
</organism>
<comment type="similarity">
    <text evidence="4">Belongs to the class I-like SAM-binding methyltransferase superfamily. Cation-dependent O-methyltransferase family.</text>
</comment>
<dbReference type="AlphaFoldDB" id="A0A0D2ALN0"/>
<dbReference type="InterPro" id="IPR029063">
    <property type="entry name" value="SAM-dependent_MTases_sf"/>
</dbReference>
<keyword evidence="2" id="KW-0808">Transferase</keyword>
<accession>A0A0D2ALN0</accession>
<evidence type="ECO:0000256" key="1">
    <source>
        <dbReference type="ARBA" id="ARBA00022603"/>
    </source>
</evidence>
<protein>
    <recommendedName>
        <fullName evidence="7">O-methyltransferase</fullName>
    </recommendedName>
</protein>
<evidence type="ECO:0000256" key="4">
    <source>
        <dbReference type="ARBA" id="ARBA00023453"/>
    </source>
</evidence>
<evidence type="ECO:0000313" key="6">
    <source>
        <dbReference type="Proteomes" id="UP000053259"/>
    </source>
</evidence>
<evidence type="ECO:0008006" key="7">
    <source>
        <dbReference type="Google" id="ProtNLM"/>
    </source>
</evidence>